<dbReference type="InterPro" id="IPR000477">
    <property type="entry name" value="RT_dom"/>
</dbReference>
<dbReference type="EMBL" id="CAMXCT020001346">
    <property type="protein sequence ID" value="CAL1142588.1"/>
    <property type="molecule type" value="Genomic_DNA"/>
</dbReference>
<protein>
    <submittedName>
        <fullName evidence="7">Type II methyltransferase M.NgoMIV (M.NgoMIV) (Cytosine-specific methyltransferase NgoMIV) (DNA methylase M.NgoMI) (M.NgoMI) (Modification methylase NgoMIV)</fullName>
    </submittedName>
</protein>
<dbReference type="GO" id="GO:0004523">
    <property type="term" value="F:RNA-DNA hybrid ribonuclease activity"/>
    <property type="evidence" value="ECO:0007669"/>
    <property type="project" value="InterPro"/>
</dbReference>
<dbReference type="Proteomes" id="UP001152797">
    <property type="component" value="Unassembled WGS sequence"/>
</dbReference>
<evidence type="ECO:0000256" key="2">
    <source>
        <dbReference type="ARBA" id="ARBA00022679"/>
    </source>
</evidence>
<dbReference type="GO" id="GO:0032259">
    <property type="term" value="P:methylation"/>
    <property type="evidence" value="ECO:0007669"/>
    <property type="project" value="UniProtKB-KW"/>
</dbReference>
<dbReference type="SUPFAM" id="SSF56219">
    <property type="entry name" value="DNase I-like"/>
    <property type="match status" value="1"/>
</dbReference>
<reference evidence="6" key="1">
    <citation type="submission" date="2022-10" db="EMBL/GenBank/DDBJ databases">
        <authorList>
            <person name="Chen Y."/>
            <person name="Dougan E. K."/>
            <person name="Chan C."/>
            <person name="Rhodes N."/>
            <person name="Thang M."/>
        </authorList>
    </citation>
    <scope>NUCLEOTIDE SEQUENCE</scope>
</reference>
<name>A0A9P1CEI7_9DINO</name>
<feature type="domain" description="RNase H type-1" evidence="5">
    <location>
        <begin position="2602"/>
        <end position="2767"/>
    </location>
</feature>
<gene>
    <name evidence="6" type="ORF">C1SCF055_LOCUS16305</name>
</gene>
<dbReference type="PROSITE" id="PS50879">
    <property type="entry name" value="RNASE_H_1"/>
    <property type="match status" value="1"/>
</dbReference>
<dbReference type="SUPFAM" id="SSF53335">
    <property type="entry name" value="S-adenosyl-L-methionine-dependent methyltransferases"/>
    <property type="match status" value="1"/>
</dbReference>
<comment type="caution">
    <text evidence="6">The sequence shown here is derived from an EMBL/GenBank/DDBJ whole genome shotgun (WGS) entry which is preliminary data.</text>
</comment>
<keyword evidence="1 7" id="KW-0489">Methyltransferase</keyword>
<proteinExistence type="predicted"/>
<keyword evidence="2" id="KW-0808">Transferase</keyword>
<evidence type="ECO:0000313" key="6">
    <source>
        <dbReference type="EMBL" id="CAI3989213.1"/>
    </source>
</evidence>
<evidence type="ECO:0000313" key="8">
    <source>
        <dbReference type="Proteomes" id="UP001152797"/>
    </source>
</evidence>
<dbReference type="Gene3D" id="3.40.50.150">
    <property type="entry name" value="Vaccinia Virus protein VP39"/>
    <property type="match status" value="1"/>
</dbReference>
<evidence type="ECO:0000259" key="5">
    <source>
        <dbReference type="PROSITE" id="PS50879"/>
    </source>
</evidence>
<dbReference type="GO" id="GO:0008168">
    <property type="term" value="F:methyltransferase activity"/>
    <property type="evidence" value="ECO:0007669"/>
    <property type="project" value="UniProtKB-KW"/>
</dbReference>
<sequence length="3002" mass="331297">MWSTLTKGAAVSVVVDGVLFSDEMLTGVSLPDNQPVRVFGEVSGQVRGCRRLSILNALVDFHPPFVDLLLTDLSSVVAHGLSPVTEMFRLVEVCSGVACSSVGLSQAGFRHVASVEWSQPLSRLHQLCHPDVPVLHLDLTHHLCAQSVLAKVDPPFTLMAGISCQPYSTAGSQAGSDDARAATLPAALKLCHLCQCPLMIIECVGPAQSNKFVQSHLRALESQLGYKVSDLTFRLEDNWAAKRMRWWVVAVHPCFQSVVVPEWPHHPHMCIRDIMPYVKQWPSEVMQELILDEEEMRQFTLDGSHMRKYLVQSSGKLPTSLDSWGSQSRACPCRCRASGFSDQLILQRGIFGQVLPVPVTSGPPKYRHFHPFELSLLNAMMPLPGLAQDPMDLRLGLCALGQLASPLQAAWVGASVASQLQYALSLQTVDPPGVMQGLKAALFSKAKELYLDVVPSNPVGAMVQVVFPDETRFALHVPAAATLRDLRSAESALNHFDCPSSWTDETTGRPLSDDDCIRGLSIRANFTRVASASCPESCLSVPADVPEPFPEPTSCSVPGPVPLPEPSADVDMVPWNVRPDPLAGLTHLQGPQLAALVPPLLPDMHQVQIMRQEHAGVDNRLMILHNQGSAMADDEVLLHVQACIQLSGRTDVCLLDPVLASSWMRVGLIDQVRTWFAGIPSCLRVVSVVPFNEHWIPVVWSRGQKHVCVSLWELDGLSVDGLNPLHGLICQAWQLEGVVVTCTRRTFAPTHCGAAAFAYLSHILLDKPLPGDYDAIVALHVDLQESFATAIMDLTVVPRPWCWGLGIPDTLSLVASLLQLHGVPIAQSSQRAKLIVQSLGRNEVTTAVTGGTPWKSLKALANLQTPPVQLVLPDEQQQKTQQKPPGKQRKRPTQDRTAGPIRPQEIDPAKIQLEPGSFCTGNDEPVAQLDFSQLGPLVSGVALTTHAAALPFLQADKLLTSKGLAILVLNPPKDFQTNLQWSTVRFAARCALNQEPMLLLGALVQLGSSMVYQFRAKDTPAIMSVDVACARITVFADQWEGSWEDFAAKPIKHILASIPALQTCRADNCTCSSWHPSPDGPHEAMLDVFRRQFLNEAGRPAKWEHAASFAVLIRYVKSLEPAVIAVSGRGGLYVEPKTEDASQPHGDYQVIWMPQHDFASITHKAKCEAQCVGIARTGRRFGLRVHAMHFQQVFASVKPEAVFLAPGARMVFHCGPWPYGSDRRGLAKTLKAGGWECRPLQPLHSVPGGLMWSVQAVTVPPSNVLNMHHGQVVITRHDAKEAMSGPETQAIGQAKTLKLCSVQDTASPDPWLVNDPWKQAANQMPVPPPAGQPATACALQELEQRIESKVLAKLPPAMERMEVDDQDQRLLVLEQQMHQLSNRQGALEATVTDHHAQNTAQVQGLQQQMMMQLDIQSKQMQSMLTDQMTRAILPVVLFTMLCRLGEARVPGPDDVSWCLGVGNPSGLQGKYHVLNNVQADVMALSETHLTSSSRRGFASSLKAMRSRFKHVLTGAPMAPRRNTCDAGEWAGVAFTSTFPCRSIATPWPPDVYETGRIQFGSFYTPASWISGAVVYGYPEGRNHPNAHAQTEALLDFAVSHLLSFPGPKFLGGDWNFLLQDLAVVPVLRFRGGKHHLESFVWPCPKAIPWHEAPALDQPFDFASPVDPTSQYAALWHTKEQSAAVSVASWVPAMRGRGQQVEPKRKVGAPAPIKQGRNTDIQPGFFGFSAVHAKQFRQLRRLQNYCRWVDAFERTGSGDGLHGIGLWRSILRAPGFVPTFSRWWLCRQYVSPLDPVDLPSFAPSSAVAHQVFEAVLAEVRSFERNLQAAQAAHRSSQHERDRLLIFREVARTPAAPVESLVKSVKSVVSGLDVDECAVVLTQPVELSADAPVWIGGKGAEVIHAEADKIWVSDLEGIQPEDDIVQSQSIGHLRDLFDAFHDQWKLRWCRHDGLAFSHWDQLIGFVQQVLMPRPIPDLKLDVDLLRAEAHRKKKRSATGLDGVSRADLLGADPATLLSLQRSFERAQYDGTWPTQLLAGKVVSLAKSDTAAGVGDFRPITIFGLPYRLWSSLQARHLLAHAESWADDGVFGNRKGRQAADLWHHLLTQIENAYSAHSALSGISADIEKCFNCIPRYPALCLAILIGTPNAVTTAWAGALANMRRHLKVRESFSEGFLTSTGLAEGCGLSVYGMLLVDHLFACWMRVQAPAIRTLSYVDDWQTYAWDPTYAVRQLQLVEQFAGMLDLTIDRRKTFGWSTDPDVRAVLRSQGIQVLHHARELGGHMGVSRQYTNRTLKDRFHALEDFWSKLKASRAKYHAKVFMLRAVAWPRGLHAVASAPVGDAAWTDLRRRATGALSYHRPGVNGFLLLGLVEAFVDPQFLGLLWTCREARSRCLPEFWSTCVAPFALGQLDLPPNSLAAILVSRLQQVGMSVLPSGLVSDQFGTFCLHSANSSEVDFRLQRAWCRLVATKVAHRMDFAGLAEVDLTASRKALACLAADDQALLRFSMAGGLFTERYKAKWTEQSDCCVWCGASDTLRHRYWECPHHMDLRSSLAPDATRLLDLLPPALALRGWTLLPSTWHAWMCTLAALPSEMPSPACQLRPGVWNDVFTDGSCFWQHRPAVRLAAWSAVLARPLTPDWQPSAASVLGASVVSGFCQTSYRAELTALAFVLDCAARAGAPIRVWSDCLGVVNRFCSLVWGSGRINYNRPNSDLWQWIADSVEKLGRDKIRVVKVPAHRTLQSARTLHDAWAFFHNAVADRAARLANQARPEKFWKQWEQHAKEAQAVAELGVQVRALHVAVGRHHMGIGAKRENPVPEVKPVRTFEPKFQFGPWTGDVPPKAARLFGSTHVSRVARWLWERLQPSGGAVVWITFSQLYLDFQLAWNHPGPVRVQQQWIDTDLRKYVAAERFPCRQRVKWFKQLLKAVWKEIRMEVALAQARPTSEMVLAYLPAASLPWPTQAIQKVDAWLAAHLPGPCTRDAAALAHLPIAVTKGGAWKDLR</sequence>
<feature type="domain" description="Reverse transcriptase" evidence="4">
    <location>
        <begin position="2023"/>
        <end position="2271"/>
    </location>
</feature>
<dbReference type="Pfam" id="PF00145">
    <property type="entry name" value="DNA_methylase"/>
    <property type="match status" value="1"/>
</dbReference>
<dbReference type="EMBL" id="CAMXCT010001346">
    <property type="protein sequence ID" value="CAI3989213.1"/>
    <property type="molecule type" value="Genomic_DNA"/>
</dbReference>
<dbReference type="EMBL" id="CAMXCT030001346">
    <property type="protein sequence ID" value="CAL4776525.1"/>
    <property type="molecule type" value="Genomic_DNA"/>
</dbReference>
<organism evidence="6">
    <name type="scientific">Cladocopium goreaui</name>
    <dbReference type="NCBI Taxonomy" id="2562237"/>
    <lineage>
        <taxon>Eukaryota</taxon>
        <taxon>Sar</taxon>
        <taxon>Alveolata</taxon>
        <taxon>Dinophyceae</taxon>
        <taxon>Suessiales</taxon>
        <taxon>Symbiodiniaceae</taxon>
        <taxon>Cladocopium</taxon>
    </lineage>
</organism>
<dbReference type="PROSITE" id="PS50878">
    <property type="entry name" value="RT_POL"/>
    <property type="match status" value="1"/>
</dbReference>
<dbReference type="Gene3D" id="3.30.420.10">
    <property type="entry name" value="Ribonuclease H-like superfamily/Ribonuclease H"/>
    <property type="match status" value="1"/>
</dbReference>
<keyword evidence="8" id="KW-1185">Reference proteome</keyword>
<accession>A0A9P1CEI7</accession>
<dbReference type="Pfam" id="PF00078">
    <property type="entry name" value="RVT_1"/>
    <property type="match status" value="1"/>
</dbReference>
<dbReference type="InterPro" id="IPR036397">
    <property type="entry name" value="RNaseH_sf"/>
</dbReference>
<dbReference type="SUPFAM" id="SSF53098">
    <property type="entry name" value="Ribonuclease H-like"/>
    <property type="match status" value="1"/>
</dbReference>
<evidence type="ECO:0000313" key="7">
    <source>
        <dbReference type="EMBL" id="CAL4776525.1"/>
    </source>
</evidence>
<dbReference type="InterPro" id="IPR001525">
    <property type="entry name" value="C5_MeTfrase"/>
</dbReference>
<dbReference type="InterPro" id="IPR029063">
    <property type="entry name" value="SAM-dependent_MTases_sf"/>
</dbReference>
<evidence type="ECO:0000256" key="1">
    <source>
        <dbReference type="ARBA" id="ARBA00022603"/>
    </source>
</evidence>
<evidence type="ECO:0000259" key="4">
    <source>
        <dbReference type="PROSITE" id="PS50878"/>
    </source>
</evidence>
<evidence type="ECO:0000256" key="3">
    <source>
        <dbReference type="SAM" id="MobiDB-lite"/>
    </source>
</evidence>
<dbReference type="InterPro" id="IPR036691">
    <property type="entry name" value="Endo/exonu/phosph_ase_sf"/>
</dbReference>
<reference evidence="7 8" key="2">
    <citation type="submission" date="2024-05" db="EMBL/GenBank/DDBJ databases">
        <authorList>
            <person name="Chen Y."/>
            <person name="Shah S."/>
            <person name="Dougan E. K."/>
            <person name="Thang M."/>
            <person name="Chan C."/>
        </authorList>
    </citation>
    <scope>NUCLEOTIDE SEQUENCE [LARGE SCALE GENOMIC DNA]</scope>
</reference>
<dbReference type="InterPro" id="IPR002156">
    <property type="entry name" value="RNaseH_domain"/>
</dbReference>
<feature type="region of interest" description="Disordered" evidence="3">
    <location>
        <begin position="869"/>
        <end position="904"/>
    </location>
</feature>
<dbReference type="InterPro" id="IPR012337">
    <property type="entry name" value="RNaseH-like_sf"/>
</dbReference>
<dbReference type="GO" id="GO:0003676">
    <property type="term" value="F:nucleic acid binding"/>
    <property type="evidence" value="ECO:0007669"/>
    <property type="project" value="InterPro"/>
</dbReference>